<keyword evidence="1" id="KW-0802">TPR repeat</keyword>
<dbReference type="PROSITE" id="PS50005">
    <property type="entry name" value="TPR"/>
    <property type="match status" value="1"/>
</dbReference>
<evidence type="ECO:0000313" key="3">
    <source>
        <dbReference type="Proteomes" id="UP000708576"/>
    </source>
</evidence>
<feature type="repeat" description="TPR" evidence="1">
    <location>
        <begin position="235"/>
        <end position="268"/>
    </location>
</feature>
<gene>
    <name evidence="2" type="ORF">KEM10_18900</name>
</gene>
<comment type="caution">
    <text evidence="2">The sequence shown here is derived from an EMBL/GenBank/DDBJ whole genome shotgun (WGS) entry which is preliminary data.</text>
</comment>
<dbReference type="InterPro" id="IPR011990">
    <property type="entry name" value="TPR-like_helical_dom_sf"/>
</dbReference>
<dbReference type="Gene3D" id="1.25.40.10">
    <property type="entry name" value="Tetratricopeptide repeat domain"/>
    <property type="match status" value="2"/>
</dbReference>
<accession>A0ABS5K1E0</accession>
<reference evidence="2 3" key="1">
    <citation type="journal article" date="2015" name="Int. J. Syst. Evol. Microbiol.">
        <title>Carboxylicivirga linearis sp. nov., isolated from a sea cucumber culture pond.</title>
        <authorList>
            <person name="Wang F.Q."/>
            <person name="Zhou Y.X."/>
            <person name="Lin X.Z."/>
            <person name="Chen G.J."/>
            <person name="Du Z.J."/>
        </authorList>
    </citation>
    <scope>NUCLEOTIDE SEQUENCE [LARGE SCALE GENOMIC DNA]</scope>
    <source>
        <strain evidence="2 3">FB218</strain>
    </source>
</reference>
<dbReference type="SUPFAM" id="SSF48452">
    <property type="entry name" value="TPR-like"/>
    <property type="match status" value="1"/>
</dbReference>
<dbReference type="InterPro" id="IPR019734">
    <property type="entry name" value="TPR_rpt"/>
</dbReference>
<sequence>MYKLLSTLLLLGFFSLSFSQEWKKELDSLVEGRQYLSAYELLEKLPDTIDTDLLLSKVQLATKYYSTSHYHRAFGFENLREGEELEGVRKNANQYNTPFKLNVDSLLLVHMNADSTDYRLHLELGKYYNAVFLQFGDRWGRKSEWLLDQSQYYFTQAYKYGLYDYYSLYAMGYYNTLTENYHEARYWYNKSLQVDEQALTHYNLAVSCLFDGMFAEGGQSAVRAYELYTDSLKKGDAARIAGILYSKLEKNEEALEYFEKANELSPNYKPNLLYLLKAYLASSKDEEAKKLSFDVLTQNIYSPDLFQELLDMFEQEQHLEILKDVFNKVLEEAEDDSEAKGNVLFHFAKLEYELGHKRTAKRYLKDSKNQFSNVFDSGHQVFQAIDQMLDHL</sequence>
<evidence type="ECO:0008006" key="4">
    <source>
        <dbReference type="Google" id="ProtNLM"/>
    </source>
</evidence>
<evidence type="ECO:0000256" key="1">
    <source>
        <dbReference type="PROSITE-ProRule" id="PRU00339"/>
    </source>
</evidence>
<evidence type="ECO:0000313" key="2">
    <source>
        <dbReference type="EMBL" id="MBS2100361.1"/>
    </source>
</evidence>
<proteinExistence type="predicted"/>
<dbReference type="Proteomes" id="UP000708576">
    <property type="component" value="Unassembled WGS sequence"/>
</dbReference>
<name>A0ABS5K1E0_9BACT</name>
<protein>
    <recommendedName>
        <fullName evidence="4">Tetratricopeptide repeat protein</fullName>
    </recommendedName>
</protein>
<dbReference type="SMART" id="SM00028">
    <property type="entry name" value="TPR"/>
    <property type="match status" value="2"/>
</dbReference>
<dbReference type="EMBL" id="JAGUCO010000021">
    <property type="protein sequence ID" value="MBS2100361.1"/>
    <property type="molecule type" value="Genomic_DNA"/>
</dbReference>
<organism evidence="2 3">
    <name type="scientific">Carboxylicivirga linearis</name>
    <dbReference type="NCBI Taxonomy" id="1628157"/>
    <lineage>
        <taxon>Bacteria</taxon>
        <taxon>Pseudomonadati</taxon>
        <taxon>Bacteroidota</taxon>
        <taxon>Bacteroidia</taxon>
        <taxon>Marinilabiliales</taxon>
        <taxon>Marinilabiliaceae</taxon>
        <taxon>Carboxylicivirga</taxon>
    </lineage>
</organism>
<keyword evidence="3" id="KW-1185">Reference proteome</keyword>
<dbReference type="RefSeq" id="WP_212218042.1">
    <property type="nucleotide sequence ID" value="NZ_JAGUCO010000021.1"/>
</dbReference>